<dbReference type="EMBL" id="LSYS01003848">
    <property type="protein sequence ID" value="OPJ82200.1"/>
    <property type="molecule type" value="Genomic_DNA"/>
</dbReference>
<name>A0A1V4KCK9_PATFA</name>
<organism evidence="2 3">
    <name type="scientific">Patagioenas fasciata monilis</name>
    <dbReference type="NCBI Taxonomy" id="372326"/>
    <lineage>
        <taxon>Eukaryota</taxon>
        <taxon>Metazoa</taxon>
        <taxon>Chordata</taxon>
        <taxon>Craniata</taxon>
        <taxon>Vertebrata</taxon>
        <taxon>Euteleostomi</taxon>
        <taxon>Archelosauria</taxon>
        <taxon>Archosauria</taxon>
        <taxon>Dinosauria</taxon>
        <taxon>Saurischia</taxon>
        <taxon>Theropoda</taxon>
        <taxon>Coelurosauria</taxon>
        <taxon>Aves</taxon>
        <taxon>Neognathae</taxon>
        <taxon>Neoaves</taxon>
        <taxon>Columbimorphae</taxon>
        <taxon>Columbiformes</taxon>
        <taxon>Columbidae</taxon>
        <taxon>Patagioenas</taxon>
    </lineage>
</organism>
<dbReference type="OrthoDB" id="9909809at2759"/>
<evidence type="ECO:0000313" key="3">
    <source>
        <dbReference type="Proteomes" id="UP000190648"/>
    </source>
</evidence>
<proteinExistence type="predicted"/>
<keyword evidence="1" id="KW-0812">Transmembrane</keyword>
<keyword evidence="1" id="KW-0472">Membrane</keyword>
<evidence type="ECO:0000313" key="2">
    <source>
        <dbReference type="EMBL" id="OPJ82200.1"/>
    </source>
</evidence>
<protein>
    <submittedName>
        <fullName evidence="2">Uncharacterized protein</fullName>
    </submittedName>
</protein>
<keyword evidence="3" id="KW-1185">Reference proteome</keyword>
<dbReference type="Proteomes" id="UP000190648">
    <property type="component" value="Unassembled WGS sequence"/>
</dbReference>
<evidence type="ECO:0000256" key="1">
    <source>
        <dbReference type="SAM" id="Phobius"/>
    </source>
</evidence>
<sequence>MEVYIPSFRYEESELERGYTITLSLILLNLIMWGLTVKSHGVGRYCDKTSVLQGVKDFVLSRYFTTSVLPESD</sequence>
<accession>A0A1V4KCK9</accession>
<keyword evidence="1" id="KW-1133">Transmembrane helix</keyword>
<reference evidence="2 3" key="1">
    <citation type="submission" date="2016-02" db="EMBL/GenBank/DDBJ databases">
        <title>Band-tailed pigeon sequencing and assembly.</title>
        <authorList>
            <person name="Soares A.E."/>
            <person name="Novak B.J."/>
            <person name="Rice E.S."/>
            <person name="O'Connell B."/>
            <person name="Chang D."/>
            <person name="Weber S."/>
            <person name="Shapiro B."/>
        </authorList>
    </citation>
    <scope>NUCLEOTIDE SEQUENCE [LARGE SCALE GENOMIC DNA]</scope>
    <source>
        <strain evidence="2">BTP2013</strain>
        <tissue evidence="2">Blood</tissue>
    </source>
</reference>
<gene>
    <name evidence="2" type="ORF">AV530_011136</name>
</gene>
<feature type="transmembrane region" description="Helical" evidence="1">
    <location>
        <begin position="18"/>
        <end position="35"/>
    </location>
</feature>
<comment type="caution">
    <text evidence="2">The sequence shown here is derived from an EMBL/GenBank/DDBJ whole genome shotgun (WGS) entry which is preliminary data.</text>
</comment>
<dbReference type="AlphaFoldDB" id="A0A1V4KCK9"/>